<dbReference type="Gene3D" id="2.40.30.100">
    <property type="entry name" value="AF2212/PG0164-like"/>
    <property type="match status" value="1"/>
</dbReference>
<accession>A0A562SGG5</accession>
<dbReference type="Proteomes" id="UP000316167">
    <property type="component" value="Unassembled WGS sequence"/>
</dbReference>
<dbReference type="OrthoDB" id="680797at2"/>
<dbReference type="Pfam" id="PF13376">
    <property type="entry name" value="OmdA"/>
    <property type="match status" value="1"/>
</dbReference>
<dbReference type="RefSeq" id="WP_144887304.1">
    <property type="nucleotide sequence ID" value="NZ_VLLE01000005.1"/>
</dbReference>
<dbReference type="SUPFAM" id="SSF141694">
    <property type="entry name" value="AF2212/PG0164-like"/>
    <property type="match status" value="1"/>
</dbReference>
<protein>
    <submittedName>
        <fullName evidence="1">Bacteriocin resistance YdeI/OmpD-like protein</fullName>
    </submittedName>
</protein>
<dbReference type="AlphaFoldDB" id="A0A562SGG5"/>
<dbReference type="EMBL" id="VLLE01000005">
    <property type="protein sequence ID" value="TWI80407.1"/>
    <property type="molecule type" value="Genomic_DNA"/>
</dbReference>
<evidence type="ECO:0000313" key="1">
    <source>
        <dbReference type="EMBL" id="TWI80407.1"/>
    </source>
</evidence>
<dbReference type="InterPro" id="IPR037079">
    <property type="entry name" value="AF2212/PG0164-like_sf"/>
</dbReference>
<sequence length="172" mass="19583">MISFETIIKKFEKQGEKTGWTYILIPAATAEKINPGCKKSFRVKGKFDAFTFDAMTLLPMGEGDFIIPLKADVRKAIGKRAGDKLKVQLTLQEKAYEIAADFQECMEDEPAALNYFQSLTGSHRNYFSKWIESAKTEETRTKRIVLAVNALARKMGYAEMIREQTAKNKLQR</sequence>
<evidence type="ECO:0000313" key="2">
    <source>
        <dbReference type="Proteomes" id="UP000316167"/>
    </source>
</evidence>
<comment type="caution">
    <text evidence="1">The sequence shown here is derived from an EMBL/GenBank/DDBJ whole genome shotgun (WGS) entry which is preliminary data.</text>
</comment>
<gene>
    <name evidence="1" type="ORF">IQ13_3084</name>
</gene>
<name>A0A562SGG5_9BACT</name>
<keyword evidence="2" id="KW-1185">Reference proteome</keyword>
<proteinExistence type="predicted"/>
<organism evidence="1 2">
    <name type="scientific">Lacibacter cauensis</name>
    <dbReference type="NCBI Taxonomy" id="510947"/>
    <lineage>
        <taxon>Bacteria</taxon>
        <taxon>Pseudomonadati</taxon>
        <taxon>Bacteroidota</taxon>
        <taxon>Chitinophagia</taxon>
        <taxon>Chitinophagales</taxon>
        <taxon>Chitinophagaceae</taxon>
        <taxon>Lacibacter</taxon>
    </lineage>
</organism>
<dbReference type="Pfam" id="PF08922">
    <property type="entry name" value="DUF1905"/>
    <property type="match status" value="1"/>
</dbReference>
<reference evidence="1 2" key="1">
    <citation type="journal article" date="2015" name="Stand. Genomic Sci.">
        <title>Genomic Encyclopedia of Bacterial and Archaeal Type Strains, Phase III: the genomes of soil and plant-associated and newly described type strains.</title>
        <authorList>
            <person name="Whitman W.B."/>
            <person name="Woyke T."/>
            <person name="Klenk H.P."/>
            <person name="Zhou Y."/>
            <person name="Lilburn T.G."/>
            <person name="Beck B.J."/>
            <person name="De Vos P."/>
            <person name="Vandamme P."/>
            <person name="Eisen J.A."/>
            <person name="Garrity G."/>
            <person name="Hugenholtz P."/>
            <person name="Kyrpides N.C."/>
        </authorList>
    </citation>
    <scope>NUCLEOTIDE SEQUENCE [LARGE SCALE GENOMIC DNA]</scope>
    <source>
        <strain evidence="1 2">CGMCC 1.7271</strain>
    </source>
</reference>
<dbReference type="InterPro" id="IPR015018">
    <property type="entry name" value="DUF1905"/>
</dbReference>